<dbReference type="PANTHER" id="PTHR30105">
    <property type="entry name" value="UNCHARACTERIZED YIBQ-RELATED"/>
    <property type="match status" value="1"/>
</dbReference>
<evidence type="ECO:0008006" key="3">
    <source>
        <dbReference type="Google" id="ProtNLM"/>
    </source>
</evidence>
<gene>
    <name evidence="1" type="ORF">SAMN05216548_113131</name>
</gene>
<dbReference type="AlphaFoldDB" id="A0A1H9MII3"/>
<sequence length="348" mass="35714">MFVPVLVSVAALLGVVAIVWSAVVSDPDGGHVVAIAEIRDPSPLSTGSLPGAARPAGSPAGPQAPAITPTLASLAPRVPDAVRATGAPLPELVEQSAFGPLPKVASDGLRPMDAYARPAGIPAGNGAPRVVIVVGGLGLSQTGTQSAIQALPPEVTLAFAPYGSSLGRWVDRARQDGHELLLQVPLEPVGYPQVNPGQHTLLVSADAASNGQELDWSLGRIGSYVGVMGYLGGAFLREDRAVQPFLQGLASRGLFFLDDGSSPESRAETLGRQQHLPVLRADEVIDTDRDPAAIEAQLSRLEETARAQGVAVGVASAFPSSVSAIVAWIAQAKTRGVAVVPASAAFQR</sequence>
<organism evidence="1 2">
    <name type="scientific">Faunimonas pinastri</name>
    <dbReference type="NCBI Taxonomy" id="1855383"/>
    <lineage>
        <taxon>Bacteria</taxon>
        <taxon>Pseudomonadati</taxon>
        <taxon>Pseudomonadota</taxon>
        <taxon>Alphaproteobacteria</taxon>
        <taxon>Hyphomicrobiales</taxon>
        <taxon>Afifellaceae</taxon>
        <taxon>Faunimonas</taxon>
    </lineage>
</organism>
<dbReference type="InterPro" id="IPR011330">
    <property type="entry name" value="Glyco_hydro/deAcase_b/a-brl"/>
</dbReference>
<dbReference type="STRING" id="1855383.SAMN05216548_113131"/>
<keyword evidence="2" id="KW-1185">Reference proteome</keyword>
<evidence type="ECO:0000313" key="1">
    <source>
        <dbReference type="EMBL" id="SER23502.1"/>
    </source>
</evidence>
<dbReference type="CDD" id="cd10936">
    <property type="entry name" value="CE4_DAC2"/>
    <property type="match status" value="1"/>
</dbReference>
<dbReference type="InterPro" id="IPR006837">
    <property type="entry name" value="Divergent_DAC"/>
</dbReference>
<dbReference type="GO" id="GO:0005975">
    <property type="term" value="P:carbohydrate metabolic process"/>
    <property type="evidence" value="ECO:0007669"/>
    <property type="project" value="InterPro"/>
</dbReference>
<dbReference type="Gene3D" id="3.20.20.370">
    <property type="entry name" value="Glycoside hydrolase/deacetylase"/>
    <property type="match status" value="1"/>
</dbReference>
<dbReference type="RefSeq" id="WP_177176895.1">
    <property type="nucleotide sequence ID" value="NZ_FOFG01000013.1"/>
</dbReference>
<dbReference type="EMBL" id="FOFG01000013">
    <property type="protein sequence ID" value="SER23502.1"/>
    <property type="molecule type" value="Genomic_DNA"/>
</dbReference>
<dbReference type="Proteomes" id="UP000199647">
    <property type="component" value="Unassembled WGS sequence"/>
</dbReference>
<protein>
    <recommendedName>
        <fullName evidence="3">Divergent polysaccharide deacetylase family protein</fullName>
    </recommendedName>
</protein>
<dbReference type="PANTHER" id="PTHR30105:SF2">
    <property type="entry name" value="DIVERGENT POLYSACCHARIDE DEACETYLASE SUPERFAMILY"/>
    <property type="match status" value="1"/>
</dbReference>
<name>A0A1H9MII3_9HYPH</name>
<reference evidence="1 2" key="1">
    <citation type="submission" date="2016-10" db="EMBL/GenBank/DDBJ databases">
        <authorList>
            <person name="de Groot N.N."/>
        </authorList>
    </citation>
    <scope>NUCLEOTIDE SEQUENCE [LARGE SCALE GENOMIC DNA]</scope>
    <source>
        <strain evidence="1 2">A52C2</strain>
    </source>
</reference>
<dbReference type="SUPFAM" id="SSF88713">
    <property type="entry name" value="Glycoside hydrolase/deacetylase"/>
    <property type="match status" value="1"/>
</dbReference>
<dbReference type="Pfam" id="PF04748">
    <property type="entry name" value="Polysacc_deac_2"/>
    <property type="match status" value="1"/>
</dbReference>
<proteinExistence type="predicted"/>
<accession>A0A1H9MII3</accession>
<evidence type="ECO:0000313" key="2">
    <source>
        <dbReference type="Proteomes" id="UP000199647"/>
    </source>
</evidence>